<organism evidence="1 2">
    <name type="scientific">Hypsizygus marmoreus</name>
    <name type="common">White beech mushroom</name>
    <name type="synonym">Agaricus marmoreus</name>
    <dbReference type="NCBI Taxonomy" id="39966"/>
    <lineage>
        <taxon>Eukaryota</taxon>
        <taxon>Fungi</taxon>
        <taxon>Dikarya</taxon>
        <taxon>Basidiomycota</taxon>
        <taxon>Agaricomycotina</taxon>
        <taxon>Agaricomycetes</taxon>
        <taxon>Agaricomycetidae</taxon>
        <taxon>Agaricales</taxon>
        <taxon>Tricholomatineae</taxon>
        <taxon>Lyophyllaceae</taxon>
        <taxon>Hypsizygus</taxon>
    </lineage>
</organism>
<keyword evidence="2" id="KW-1185">Reference proteome</keyword>
<accession>A0A369K6N8</accession>
<reference evidence="1" key="1">
    <citation type="submission" date="2018-04" db="EMBL/GenBank/DDBJ databases">
        <title>Whole genome sequencing of Hypsizygus marmoreus.</title>
        <authorList>
            <person name="Choi I.-G."/>
            <person name="Min B."/>
            <person name="Kim J.-G."/>
            <person name="Kim S."/>
            <person name="Oh Y.-L."/>
            <person name="Kong W.-S."/>
            <person name="Park H."/>
            <person name="Jeong J."/>
            <person name="Song E.-S."/>
        </authorList>
    </citation>
    <scope>NUCLEOTIDE SEQUENCE [LARGE SCALE GENOMIC DNA]</scope>
    <source>
        <strain evidence="1">51987-8</strain>
    </source>
</reference>
<gene>
    <name evidence="1" type="ORF">Hypma_007057</name>
</gene>
<evidence type="ECO:0000313" key="2">
    <source>
        <dbReference type="Proteomes" id="UP000076154"/>
    </source>
</evidence>
<dbReference type="AlphaFoldDB" id="A0A369K6N8"/>
<sequence>MTHIRRWSVLAVNVSSRQSCLLLRQLLCTVIAHCALLHDYCNPELIIFASYSLGDPRTGPSNVPATSLEIGFCLHGASAAYLFDGIEDSGHTVIPTVCSFRFMSPFSTLFNATSFS</sequence>
<dbReference type="InParanoid" id="A0A369K6N8"/>
<proteinExistence type="predicted"/>
<dbReference type="EMBL" id="LUEZ02000005">
    <property type="protein sequence ID" value="RDB30271.1"/>
    <property type="molecule type" value="Genomic_DNA"/>
</dbReference>
<evidence type="ECO:0000313" key="1">
    <source>
        <dbReference type="EMBL" id="RDB30271.1"/>
    </source>
</evidence>
<comment type="caution">
    <text evidence="1">The sequence shown here is derived from an EMBL/GenBank/DDBJ whole genome shotgun (WGS) entry which is preliminary data.</text>
</comment>
<dbReference type="Proteomes" id="UP000076154">
    <property type="component" value="Unassembled WGS sequence"/>
</dbReference>
<protein>
    <submittedName>
        <fullName evidence="1">Uncharacterized protein</fullName>
    </submittedName>
</protein>
<name>A0A369K6N8_HYPMA</name>